<protein>
    <recommendedName>
        <fullName evidence="6">NACHT domain-containing protein</fullName>
    </recommendedName>
</protein>
<keyword evidence="1" id="KW-0677">Repeat</keyword>
<evidence type="ECO:0000313" key="5">
    <source>
        <dbReference type="Proteomes" id="UP000799444"/>
    </source>
</evidence>
<feature type="domain" description="DUF7791" evidence="3">
    <location>
        <begin position="213"/>
        <end position="313"/>
    </location>
</feature>
<dbReference type="PANTHER" id="PTHR10039:SF5">
    <property type="entry name" value="NACHT DOMAIN-CONTAINING PROTEIN"/>
    <property type="match status" value="1"/>
</dbReference>
<evidence type="ECO:0000259" key="3">
    <source>
        <dbReference type="Pfam" id="PF25053"/>
    </source>
</evidence>
<dbReference type="AlphaFoldDB" id="A0A9P4QTU6"/>
<keyword evidence="5" id="KW-1185">Reference proteome</keyword>
<evidence type="ECO:0000259" key="2">
    <source>
        <dbReference type="Pfam" id="PF24883"/>
    </source>
</evidence>
<dbReference type="InterPro" id="IPR056884">
    <property type="entry name" value="NPHP3-like_N"/>
</dbReference>
<accession>A0A9P4QTU6</accession>
<organism evidence="4 5">
    <name type="scientific">Polyplosphaeria fusca</name>
    <dbReference type="NCBI Taxonomy" id="682080"/>
    <lineage>
        <taxon>Eukaryota</taxon>
        <taxon>Fungi</taxon>
        <taxon>Dikarya</taxon>
        <taxon>Ascomycota</taxon>
        <taxon>Pezizomycotina</taxon>
        <taxon>Dothideomycetes</taxon>
        <taxon>Pleosporomycetidae</taxon>
        <taxon>Pleosporales</taxon>
        <taxon>Tetraplosphaeriaceae</taxon>
        <taxon>Polyplosphaeria</taxon>
    </lineage>
</organism>
<dbReference type="SUPFAM" id="SSF52540">
    <property type="entry name" value="P-loop containing nucleoside triphosphate hydrolases"/>
    <property type="match status" value="1"/>
</dbReference>
<name>A0A9P4QTU6_9PLEO</name>
<evidence type="ECO:0008006" key="6">
    <source>
        <dbReference type="Google" id="ProtNLM"/>
    </source>
</evidence>
<gene>
    <name evidence="4" type="ORF">EJ04DRAFT_567369</name>
</gene>
<dbReference type="PANTHER" id="PTHR10039">
    <property type="entry name" value="AMELOGENIN"/>
    <property type="match status" value="1"/>
</dbReference>
<reference evidence="4" key="1">
    <citation type="journal article" date="2020" name="Stud. Mycol.">
        <title>101 Dothideomycetes genomes: a test case for predicting lifestyles and emergence of pathogens.</title>
        <authorList>
            <person name="Haridas S."/>
            <person name="Albert R."/>
            <person name="Binder M."/>
            <person name="Bloem J."/>
            <person name="Labutti K."/>
            <person name="Salamov A."/>
            <person name="Andreopoulos B."/>
            <person name="Baker S."/>
            <person name="Barry K."/>
            <person name="Bills G."/>
            <person name="Bluhm B."/>
            <person name="Cannon C."/>
            <person name="Castanera R."/>
            <person name="Culley D."/>
            <person name="Daum C."/>
            <person name="Ezra D."/>
            <person name="Gonzalez J."/>
            <person name="Henrissat B."/>
            <person name="Kuo A."/>
            <person name="Liang C."/>
            <person name="Lipzen A."/>
            <person name="Lutzoni F."/>
            <person name="Magnuson J."/>
            <person name="Mondo S."/>
            <person name="Nolan M."/>
            <person name="Ohm R."/>
            <person name="Pangilinan J."/>
            <person name="Park H.-J."/>
            <person name="Ramirez L."/>
            <person name="Alfaro M."/>
            <person name="Sun H."/>
            <person name="Tritt A."/>
            <person name="Yoshinaga Y."/>
            <person name="Zwiers L.-H."/>
            <person name="Turgeon B."/>
            <person name="Goodwin S."/>
            <person name="Spatafora J."/>
            <person name="Crous P."/>
            <person name="Grigoriev I."/>
        </authorList>
    </citation>
    <scope>NUCLEOTIDE SEQUENCE</scope>
    <source>
        <strain evidence="4">CBS 125425</strain>
    </source>
</reference>
<proteinExistence type="predicted"/>
<dbReference type="OrthoDB" id="443402at2759"/>
<dbReference type="Pfam" id="PF25053">
    <property type="entry name" value="DUF7791"/>
    <property type="match status" value="1"/>
</dbReference>
<dbReference type="EMBL" id="ML996208">
    <property type="protein sequence ID" value="KAF2730836.1"/>
    <property type="molecule type" value="Genomic_DNA"/>
</dbReference>
<evidence type="ECO:0000256" key="1">
    <source>
        <dbReference type="ARBA" id="ARBA00022737"/>
    </source>
</evidence>
<comment type="caution">
    <text evidence="4">The sequence shown here is derived from an EMBL/GenBank/DDBJ whole genome shotgun (WGS) entry which is preliminary data.</text>
</comment>
<dbReference type="Proteomes" id="UP000799444">
    <property type="component" value="Unassembled WGS sequence"/>
</dbReference>
<sequence>MASEYEWWNRFFKQIAFNLDTAVTLYCDNQQTEALSLFAVDSPDWTANELRCSLRAVVNILTQTRKMCLFIDGLDEFEGSDSDVVEMIMAFTESKNIKVLIASRPLVEFEAAFETKPHLRLESLTRNDISKVVSEKFATHPDFEGLRIWETKFATQFIENIVTKASGVFLWVHLVVSSLLAGMTHGDRVSDLQKRLDLLLPDLENLYAKILNSLDEFYLEHAAQYILLMEASRVPLPLQIFYFADEKDIETLMEMKQEDIPREILHQGIESMARRVNSLSKGLLEINWTTVEAEEPTVQFLHRTVKEFLQSSNI</sequence>
<evidence type="ECO:0000313" key="4">
    <source>
        <dbReference type="EMBL" id="KAF2730836.1"/>
    </source>
</evidence>
<dbReference type="InterPro" id="IPR027417">
    <property type="entry name" value="P-loop_NTPase"/>
</dbReference>
<dbReference type="Pfam" id="PF24883">
    <property type="entry name" value="NPHP3_N"/>
    <property type="match status" value="1"/>
</dbReference>
<dbReference type="InterPro" id="IPR056693">
    <property type="entry name" value="DUF7791"/>
</dbReference>
<feature type="domain" description="Nephrocystin 3-like N-terminal" evidence="2">
    <location>
        <begin position="32"/>
        <end position="104"/>
    </location>
</feature>